<dbReference type="RefSeq" id="WP_311616841.1">
    <property type="nucleotide sequence ID" value="NZ_JAVREV010000003.1"/>
</dbReference>
<dbReference type="PANTHER" id="PTHR18964:SF149">
    <property type="entry name" value="BIFUNCTIONAL UDP-N-ACETYLGLUCOSAMINE 2-EPIMERASE_N-ACETYLMANNOSAMINE KINASE"/>
    <property type="match status" value="1"/>
</dbReference>
<dbReference type="Gene3D" id="3.30.420.40">
    <property type="match status" value="2"/>
</dbReference>
<name>A0ABU2S3L6_9ACTN</name>
<evidence type="ECO:0000256" key="1">
    <source>
        <dbReference type="ARBA" id="ARBA00006479"/>
    </source>
</evidence>
<dbReference type="InterPro" id="IPR043129">
    <property type="entry name" value="ATPase_NBD"/>
</dbReference>
<dbReference type="PANTHER" id="PTHR18964">
    <property type="entry name" value="ROK (REPRESSOR, ORF, KINASE) FAMILY"/>
    <property type="match status" value="1"/>
</dbReference>
<gene>
    <name evidence="2" type="ORF">RM779_07335</name>
</gene>
<reference evidence="3" key="1">
    <citation type="submission" date="2023-07" db="EMBL/GenBank/DDBJ databases">
        <title>30 novel species of actinomycetes from the DSMZ collection.</title>
        <authorList>
            <person name="Nouioui I."/>
        </authorList>
    </citation>
    <scope>NUCLEOTIDE SEQUENCE [LARGE SCALE GENOMIC DNA]</scope>
    <source>
        <strain evidence="3">DSM 41886</strain>
    </source>
</reference>
<dbReference type="InterPro" id="IPR000600">
    <property type="entry name" value="ROK"/>
</dbReference>
<comment type="caution">
    <text evidence="2">The sequence shown here is derived from an EMBL/GenBank/DDBJ whole genome shotgun (WGS) entry which is preliminary data.</text>
</comment>
<accession>A0ABU2S3L6</accession>
<keyword evidence="3" id="KW-1185">Reference proteome</keyword>
<evidence type="ECO:0000313" key="2">
    <source>
        <dbReference type="EMBL" id="MDT0442409.1"/>
    </source>
</evidence>
<comment type="similarity">
    <text evidence="1">Belongs to the ROK (NagC/XylR) family.</text>
</comment>
<dbReference type="SUPFAM" id="SSF53067">
    <property type="entry name" value="Actin-like ATPase domain"/>
    <property type="match status" value="1"/>
</dbReference>
<dbReference type="EMBL" id="JAVREV010000003">
    <property type="protein sequence ID" value="MDT0442409.1"/>
    <property type="molecule type" value="Genomic_DNA"/>
</dbReference>
<proteinExistence type="inferred from homology"/>
<protein>
    <submittedName>
        <fullName evidence="2">ROK family protein</fullName>
    </submittedName>
</protein>
<evidence type="ECO:0000313" key="3">
    <source>
        <dbReference type="Proteomes" id="UP001183615"/>
    </source>
</evidence>
<sequence>MHGVVTDLRAEVVAEHAEPLGVRTPEGVAAQARDLMDRLARESESPVAAGFTMGGNSSGGDHTAEPALFDAPWLDWWQVPLKSVLDDAMGIPCVVRNDVFALAYGQHWFGLTRGLSDFAIVAVGPGIGYALCLNGRVLEIAEEDVVQFGHHILDPGGPMCPVGHRGCAASYLSTGAILSAAIKPSVKPGSFRRRLRHGAPGRLIDQLVDRAQAEGNRQPTDIAARLSRCRQALPEDAPTR</sequence>
<organism evidence="2 3">
    <name type="scientific">Streptomyces johnsoniae</name>
    <dbReference type="NCBI Taxonomy" id="3075532"/>
    <lineage>
        <taxon>Bacteria</taxon>
        <taxon>Bacillati</taxon>
        <taxon>Actinomycetota</taxon>
        <taxon>Actinomycetes</taxon>
        <taxon>Kitasatosporales</taxon>
        <taxon>Streptomycetaceae</taxon>
        <taxon>Streptomyces</taxon>
    </lineage>
</organism>
<dbReference type="Proteomes" id="UP001183615">
    <property type="component" value="Unassembled WGS sequence"/>
</dbReference>
<dbReference type="Pfam" id="PF00480">
    <property type="entry name" value="ROK"/>
    <property type="match status" value="1"/>
</dbReference>